<dbReference type="Proteomes" id="UP000664495">
    <property type="component" value="Unassembled WGS sequence"/>
</dbReference>
<evidence type="ECO:0000256" key="1">
    <source>
        <dbReference type="ARBA" id="ARBA00006484"/>
    </source>
</evidence>
<protein>
    <submittedName>
        <fullName evidence="4">SDR family oxidoreductase</fullName>
    </submittedName>
</protein>
<keyword evidence="5" id="KW-1185">Reference proteome</keyword>
<dbReference type="PROSITE" id="PS00061">
    <property type="entry name" value="ADH_SHORT"/>
    <property type="match status" value="1"/>
</dbReference>
<evidence type="ECO:0000256" key="2">
    <source>
        <dbReference type="ARBA" id="ARBA00023002"/>
    </source>
</evidence>
<dbReference type="PRINTS" id="PR00080">
    <property type="entry name" value="SDRFAMILY"/>
</dbReference>
<dbReference type="PANTHER" id="PTHR42760">
    <property type="entry name" value="SHORT-CHAIN DEHYDROGENASES/REDUCTASES FAMILY MEMBER"/>
    <property type="match status" value="1"/>
</dbReference>
<evidence type="ECO:0000313" key="5">
    <source>
        <dbReference type="Proteomes" id="UP000664495"/>
    </source>
</evidence>
<keyword evidence="2" id="KW-0560">Oxidoreductase</keyword>
<dbReference type="PANTHER" id="PTHR42760:SF133">
    <property type="entry name" value="3-OXOACYL-[ACYL-CARRIER-PROTEIN] REDUCTASE"/>
    <property type="match status" value="1"/>
</dbReference>
<dbReference type="InterPro" id="IPR020904">
    <property type="entry name" value="Sc_DH/Rdtase_CS"/>
</dbReference>
<evidence type="ECO:0000313" key="4">
    <source>
        <dbReference type="EMBL" id="MBO0454319.1"/>
    </source>
</evidence>
<sequence>MSDWLDVAGKKVIVTGGSSGIGASIIDELLDQGVIVVNFDLQPGKVTHDNLYYFQTDISDRQQVEENVSKVVEEFDRIDGLVNNAGINVPRLLVDKENPHGQFELSDEVFDKMMAINQKGLFLMTQAVARTMMKSHEGVIINMSSECGLEGSEGQSPYAATKAAVNSFTRSWSKELGKQGIRVVGVAPGIMEETGLRTEAYETALAYTRGITVEELRKNYDKTTTIPLGRSGKLSEVADLVCYYLSNRSSYITGVTTNVAGGKTRG</sequence>
<comment type="similarity">
    <text evidence="1 3">Belongs to the short-chain dehydrogenases/reductases (SDR) family.</text>
</comment>
<dbReference type="Gene3D" id="3.40.50.720">
    <property type="entry name" value="NAD(P)-binding Rossmann-like Domain"/>
    <property type="match status" value="1"/>
</dbReference>
<reference evidence="4 5" key="1">
    <citation type="submission" date="2021-03" db="EMBL/GenBank/DDBJ databases">
        <title>Enterococcal diversity collection.</title>
        <authorList>
            <person name="Gilmore M.S."/>
            <person name="Schwartzman J."/>
            <person name="Van Tyne D."/>
            <person name="Martin M."/>
            <person name="Earl A.M."/>
            <person name="Manson A.L."/>
            <person name="Straub T."/>
            <person name="Salamzade R."/>
            <person name="Saavedra J."/>
            <person name="Lebreton F."/>
            <person name="Prichula J."/>
            <person name="Schaufler K."/>
            <person name="Gaca A."/>
            <person name="Sgardioli B."/>
            <person name="Wagenaar J."/>
            <person name="Strong T."/>
        </authorList>
    </citation>
    <scope>NUCLEOTIDE SEQUENCE [LARGE SCALE GENOMIC DNA]</scope>
    <source>
        <strain evidence="4 5">MJM16</strain>
    </source>
</reference>
<dbReference type="PRINTS" id="PR00081">
    <property type="entry name" value="GDHRDH"/>
</dbReference>
<dbReference type="Pfam" id="PF00106">
    <property type="entry name" value="adh_short"/>
    <property type="match status" value="1"/>
</dbReference>
<comment type="caution">
    <text evidence="4">The sequence shown here is derived from an EMBL/GenBank/DDBJ whole genome shotgun (WGS) entry which is preliminary data.</text>
</comment>
<dbReference type="EMBL" id="JAFLVR010000056">
    <property type="protein sequence ID" value="MBO0454319.1"/>
    <property type="molecule type" value="Genomic_DNA"/>
</dbReference>
<dbReference type="InterPro" id="IPR002347">
    <property type="entry name" value="SDR_fam"/>
</dbReference>
<dbReference type="NCBIfam" id="NF004817">
    <property type="entry name" value="PRK06171.1"/>
    <property type="match status" value="1"/>
</dbReference>
<name>A0ABS3HN10_9ENTE</name>
<dbReference type="InterPro" id="IPR036291">
    <property type="entry name" value="NAD(P)-bd_dom_sf"/>
</dbReference>
<proteinExistence type="inferred from homology"/>
<evidence type="ECO:0000256" key="3">
    <source>
        <dbReference type="RuleBase" id="RU000363"/>
    </source>
</evidence>
<dbReference type="SUPFAM" id="SSF51735">
    <property type="entry name" value="NAD(P)-binding Rossmann-fold domains"/>
    <property type="match status" value="1"/>
</dbReference>
<gene>
    <name evidence="4" type="ORF">JZO85_18840</name>
</gene>
<dbReference type="CDD" id="cd05233">
    <property type="entry name" value="SDR_c"/>
    <property type="match status" value="1"/>
</dbReference>
<organism evidence="4 5">
    <name type="scientific">Candidatus Enterococcus murrayae</name>
    <dbReference type="NCBI Taxonomy" id="2815321"/>
    <lineage>
        <taxon>Bacteria</taxon>
        <taxon>Bacillati</taxon>
        <taxon>Bacillota</taxon>
        <taxon>Bacilli</taxon>
        <taxon>Lactobacillales</taxon>
        <taxon>Enterococcaceae</taxon>
        <taxon>Enterococcus</taxon>
    </lineage>
</organism>
<accession>A0ABS3HN10</accession>
<dbReference type="RefSeq" id="WP_207110057.1">
    <property type="nucleotide sequence ID" value="NZ_JAFLVR010000056.1"/>
</dbReference>